<reference evidence="9 10" key="1">
    <citation type="submission" date="2017-03" db="EMBL/GenBank/DDBJ databases">
        <title>Isolation of Levoglucosan Utilizing Bacteria.</title>
        <authorList>
            <person name="Arya A.S."/>
        </authorList>
    </citation>
    <scope>NUCLEOTIDE SEQUENCE [LARGE SCALE GENOMIC DNA]</scope>
    <source>
        <strain evidence="9 10">MEC069</strain>
    </source>
</reference>
<gene>
    <name evidence="6" type="primary">deoB</name>
    <name evidence="9" type="ORF">B5M42_14575</name>
</gene>
<dbReference type="PIRSF" id="PIRSF001491">
    <property type="entry name" value="Ppentomutase"/>
    <property type="match status" value="1"/>
</dbReference>
<keyword evidence="5 6" id="KW-0413">Isomerase</keyword>
<dbReference type="GO" id="GO:0043094">
    <property type="term" value="P:metabolic compound salvage"/>
    <property type="evidence" value="ECO:0007669"/>
    <property type="project" value="UniProtKB-UniRule"/>
</dbReference>
<feature type="binding site" evidence="6">
    <location>
        <position position="286"/>
    </location>
    <ligand>
        <name>Mn(2+)</name>
        <dbReference type="ChEBI" id="CHEBI:29035"/>
        <label>2</label>
    </ligand>
</feature>
<feature type="binding site" evidence="6">
    <location>
        <position position="328"/>
    </location>
    <ligand>
        <name>Mn(2+)</name>
        <dbReference type="ChEBI" id="CHEBI:29035"/>
        <label>1</label>
    </ligand>
</feature>
<dbReference type="InterPro" id="IPR006124">
    <property type="entry name" value="Metalloenzyme"/>
</dbReference>
<dbReference type="GO" id="GO:0006015">
    <property type="term" value="P:5-phosphoribose 1-diphosphate biosynthetic process"/>
    <property type="evidence" value="ECO:0007669"/>
    <property type="project" value="UniProtKB-UniPathway"/>
</dbReference>
<comment type="subcellular location">
    <subcellularLocation>
        <location evidence="6">Cytoplasm</location>
    </subcellularLocation>
</comment>
<proteinExistence type="inferred from homology"/>
<dbReference type="Gene3D" id="3.30.70.1250">
    <property type="entry name" value="Phosphopentomutase"/>
    <property type="match status" value="1"/>
</dbReference>
<dbReference type="EC" id="5.4.2.7" evidence="6 7"/>
<feature type="binding site" evidence="6">
    <location>
        <position position="13"/>
    </location>
    <ligand>
        <name>Mn(2+)</name>
        <dbReference type="ChEBI" id="CHEBI:29035"/>
        <label>1</label>
    </ligand>
</feature>
<feature type="binding site" evidence="6">
    <location>
        <position position="327"/>
    </location>
    <ligand>
        <name>Mn(2+)</name>
        <dbReference type="ChEBI" id="CHEBI:29035"/>
        <label>1</label>
    </ligand>
</feature>
<dbReference type="SUPFAM" id="SSF53649">
    <property type="entry name" value="Alkaline phosphatase-like"/>
    <property type="match status" value="1"/>
</dbReference>
<dbReference type="Gene3D" id="3.40.720.10">
    <property type="entry name" value="Alkaline Phosphatase, subunit A"/>
    <property type="match status" value="1"/>
</dbReference>
<dbReference type="NCBIfam" id="TIGR01696">
    <property type="entry name" value="deoB"/>
    <property type="match status" value="1"/>
</dbReference>
<dbReference type="UniPathway" id="UPA00087">
    <property type="reaction ID" value="UER00173"/>
</dbReference>
<dbReference type="InterPro" id="IPR017850">
    <property type="entry name" value="Alkaline_phosphatase_core_sf"/>
</dbReference>
<dbReference type="RefSeq" id="WP_134754059.1">
    <property type="nucleotide sequence ID" value="NZ_MYFO02000009.1"/>
</dbReference>
<dbReference type="HAMAP" id="MF_00740">
    <property type="entry name" value="Phosphopentomut"/>
    <property type="match status" value="1"/>
</dbReference>
<comment type="similarity">
    <text evidence="1 6">Belongs to the phosphopentomutase family.</text>
</comment>
<dbReference type="FunFam" id="3.30.70.1250:FF:000001">
    <property type="entry name" value="Phosphopentomutase"/>
    <property type="match status" value="1"/>
</dbReference>
<dbReference type="GO" id="GO:0000287">
    <property type="term" value="F:magnesium ion binding"/>
    <property type="evidence" value="ECO:0007669"/>
    <property type="project" value="UniProtKB-UniRule"/>
</dbReference>
<dbReference type="AlphaFoldDB" id="A0A4Y8PZZ5"/>
<keyword evidence="2 6" id="KW-0963">Cytoplasm</keyword>
<comment type="cofactor">
    <cofactor evidence="6">
        <name>Mn(2+)</name>
        <dbReference type="ChEBI" id="CHEBI:29035"/>
    </cofactor>
    <text evidence="6">Binds 2 manganese ions.</text>
</comment>
<comment type="pathway">
    <text evidence="6">Carbohydrate degradation; 2-deoxy-D-ribose 1-phosphate degradation; D-glyceraldehyde 3-phosphate and acetaldehyde from 2-deoxy-alpha-D-ribose 1-phosphate: step 1/2.</text>
</comment>
<keyword evidence="3 6" id="KW-0479">Metal-binding</keyword>
<dbReference type="GO" id="GO:0005829">
    <property type="term" value="C:cytosol"/>
    <property type="evidence" value="ECO:0007669"/>
    <property type="project" value="TreeGrafter"/>
</dbReference>
<dbReference type="OrthoDB" id="9769930at2"/>
<evidence type="ECO:0000256" key="6">
    <source>
        <dbReference type="HAMAP-Rule" id="MF_00740"/>
    </source>
</evidence>
<evidence type="ECO:0000256" key="4">
    <source>
        <dbReference type="ARBA" id="ARBA00023211"/>
    </source>
</evidence>
<dbReference type="Proteomes" id="UP000298246">
    <property type="component" value="Unassembled WGS sequence"/>
</dbReference>
<keyword evidence="4 6" id="KW-0464">Manganese</keyword>
<sequence>MSEYQRVFLIVLDSVGIGALPDAERYQDEGAHTLGHIAAAVGGLDLPNLTELGLGRIAPIQGVAEVSAPMAHYGKMNELSVGKDTTTGHWELMGLQVETPFQTYPDGFPDALMQELSARIGRGILGNKPASGTDILDEFGGLHMTSGDVIVYTSADSVLQVAAHEDIVPLEELYRICRIARELTLTEPNFVGRVIARPFVGRPGAWERTAGRKDYSVKPHGPTVMNALADAGHACIAIGKISDIYDGEGVTLSHTTKSNMDGVDRLLQTMDTDFTGLCFTNLVDFDAKYGHRRDPQGYAAALRDFDARLPAILDKLRSGDLLILTADHGNDPTHPGTDHTREYVPVLVFRRGLAAGRSLGVRDTFADVGATIADNFRVRLPQIGTSFLQQL</sequence>
<dbReference type="PANTHER" id="PTHR21110:SF0">
    <property type="entry name" value="PHOSPHOPENTOMUTASE"/>
    <property type="match status" value="1"/>
</dbReference>
<evidence type="ECO:0000256" key="1">
    <source>
        <dbReference type="ARBA" id="ARBA00010373"/>
    </source>
</evidence>
<feature type="domain" description="Metalloenzyme" evidence="8">
    <location>
        <begin position="5"/>
        <end position="378"/>
    </location>
</feature>
<dbReference type="InterPro" id="IPR010045">
    <property type="entry name" value="DeoB"/>
</dbReference>
<evidence type="ECO:0000256" key="5">
    <source>
        <dbReference type="ARBA" id="ARBA00023235"/>
    </source>
</evidence>
<evidence type="ECO:0000259" key="8">
    <source>
        <dbReference type="Pfam" id="PF01676"/>
    </source>
</evidence>
<dbReference type="GO" id="GO:0009117">
    <property type="term" value="P:nucleotide metabolic process"/>
    <property type="evidence" value="ECO:0007669"/>
    <property type="project" value="UniProtKB-UniRule"/>
</dbReference>
<evidence type="ECO:0000313" key="9">
    <source>
        <dbReference type="EMBL" id="TFE86583.1"/>
    </source>
</evidence>
<dbReference type="EMBL" id="MYFO01000018">
    <property type="protein sequence ID" value="TFE86583.1"/>
    <property type="molecule type" value="Genomic_DNA"/>
</dbReference>
<evidence type="ECO:0000256" key="7">
    <source>
        <dbReference type="NCBIfam" id="TIGR01696"/>
    </source>
</evidence>
<protein>
    <recommendedName>
        <fullName evidence="6 7">Phosphopentomutase</fullName>
        <ecNumber evidence="6 7">5.4.2.7</ecNumber>
    </recommendedName>
    <alternativeName>
        <fullName evidence="6">Phosphodeoxyribomutase</fullName>
    </alternativeName>
</protein>
<dbReference type="InterPro" id="IPR024052">
    <property type="entry name" value="Phosphopentomutase_DeoB_cap_sf"/>
</dbReference>
<dbReference type="CDD" id="cd16009">
    <property type="entry name" value="PPM"/>
    <property type="match status" value="1"/>
</dbReference>
<feature type="binding site" evidence="6">
    <location>
        <position position="291"/>
    </location>
    <ligand>
        <name>Mn(2+)</name>
        <dbReference type="ChEBI" id="CHEBI:29035"/>
        <label>2</label>
    </ligand>
</feature>
<name>A0A4Y8PZZ5_9BACL</name>
<evidence type="ECO:0000256" key="2">
    <source>
        <dbReference type="ARBA" id="ARBA00022490"/>
    </source>
</evidence>
<dbReference type="SUPFAM" id="SSF143856">
    <property type="entry name" value="DeoB insert domain-like"/>
    <property type="match status" value="1"/>
</dbReference>
<evidence type="ECO:0000256" key="3">
    <source>
        <dbReference type="ARBA" id="ARBA00022723"/>
    </source>
</evidence>
<accession>A0A4Y8PZZ5</accession>
<feature type="binding site" evidence="6">
    <location>
        <position position="339"/>
    </location>
    <ligand>
        <name>Mn(2+)</name>
        <dbReference type="ChEBI" id="CHEBI:29035"/>
        <label>2</label>
    </ligand>
</feature>
<dbReference type="PANTHER" id="PTHR21110">
    <property type="entry name" value="PHOSPHOPENTOMUTASE"/>
    <property type="match status" value="1"/>
</dbReference>
<dbReference type="Pfam" id="PF01676">
    <property type="entry name" value="Metalloenzyme"/>
    <property type="match status" value="1"/>
</dbReference>
<keyword evidence="10" id="KW-1185">Reference proteome</keyword>
<dbReference type="GO" id="GO:0008973">
    <property type="term" value="F:phosphopentomutase activity"/>
    <property type="evidence" value="ECO:0007669"/>
    <property type="project" value="UniProtKB-UniRule"/>
</dbReference>
<comment type="caution">
    <text evidence="9">The sequence shown here is derived from an EMBL/GenBank/DDBJ whole genome shotgun (WGS) entry which is preliminary data.</text>
</comment>
<comment type="catalytic activity">
    <reaction evidence="6">
        <text>alpha-D-ribose 1-phosphate = D-ribose 5-phosphate</text>
        <dbReference type="Rhea" id="RHEA:18793"/>
        <dbReference type="ChEBI" id="CHEBI:57720"/>
        <dbReference type="ChEBI" id="CHEBI:78346"/>
        <dbReference type="EC" id="5.4.2.7"/>
    </reaction>
</comment>
<dbReference type="GO" id="GO:0006018">
    <property type="term" value="P:2-deoxyribose 1-phosphate catabolic process"/>
    <property type="evidence" value="ECO:0007669"/>
    <property type="project" value="UniProtKB-UniRule"/>
</dbReference>
<comment type="catalytic activity">
    <reaction evidence="6">
        <text>2-deoxy-alpha-D-ribose 1-phosphate = 2-deoxy-D-ribose 5-phosphate</text>
        <dbReference type="Rhea" id="RHEA:27658"/>
        <dbReference type="ChEBI" id="CHEBI:57259"/>
        <dbReference type="ChEBI" id="CHEBI:62877"/>
        <dbReference type="EC" id="5.4.2.7"/>
    </reaction>
</comment>
<dbReference type="GO" id="GO:0030145">
    <property type="term" value="F:manganese ion binding"/>
    <property type="evidence" value="ECO:0007669"/>
    <property type="project" value="UniProtKB-UniRule"/>
</dbReference>
<comment type="function">
    <text evidence="6">Isomerase that catalyzes the conversion of deoxy-ribose 1-phosphate (dRib-1-P) and ribose 1-phosphate (Rib-1-P) to deoxy-ribose 5-phosphate (dRib-5-P) and ribose 5-phosphate (Rib-5-P), respectively.</text>
</comment>
<organism evidence="9 10">
    <name type="scientific">Paenibacillus athensensis</name>
    <dbReference type="NCBI Taxonomy" id="1967502"/>
    <lineage>
        <taxon>Bacteria</taxon>
        <taxon>Bacillati</taxon>
        <taxon>Bacillota</taxon>
        <taxon>Bacilli</taxon>
        <taxon>Bacillales</taxon>
        <taxon>Paenibacillaceae</taxon>
        <taxon>Paenibacillus</taxon>
    </lineage>
</organism>
<evidence type="ECO:0000313" key="10">
    <source>
        <dbReference type="Proteomes" id="UP000298246"/>
    </source>
</evidence>
<dbReference type="NCBIfam" id="NF003766">
    <property type="entry name" value="PRK05362.1"/>
    <property type="match status" value="1"/>
</dbReference>